<dbReference type="Gene3D" id="3.40.50.300">
    <property type="entry name" value="P-loop containing nucleotide triphosphate hydrolases"/>
    <property type="match status" value="1"/>
</dbReference>
<organism evidence="1 2">
    <name type="scientific">Dictyobacter kobayashii</name>
    <dbReference type="NCBI Taxonomy" id="2014872"/>
    <lineage>
        <taxon>Bacteria</taxon>
        <taxon>Bacillati</taxon>
        <taxon>Chloroflexota</taxon>
        <taxon>Ktedonobacteria</taxon>
        <taxon>Ktedonobacterales</taxon>
        <taxon>Dictyobacteraceae</taxon>
        <taxon>Dictyobacter</taxon>
    </lineage>
</organism>
<evidence type="ECO:0008006" key="3">
    <source>
        <dbReference type="Google" id="ProtNLM"/>
    </source>
</evidence>
<dbReference type="Proteomes" id="UP000287188">
    <property type="component" value="Unassembled WGS sequence"/>
</dbReference>
<accession>A0A402AQ34</accession>
<reference evidence="2" key="1">
    <citation type="submission" date="2018-12" db="EMBL/GenBank/DDBJ databases">
        <title>Tengunoibacter tsumagoiensis gen. nov., sp. nov., Dictyobacter kobayashii sp. nov., D. alpinus sp. nov., and D. joshuensis sp. nov. and description of Dictyobacteraceae fam. nov. within the order Ktedonobacterales isolated from Tengu-no-mugimeshi.</title>
        <authorList>
            <person name="Wang C.M."/>
            <person name="Zheng Y."/>
            <person name="Sakai Y."/>
            <person name="Toyoda A."/>
            <person name="Minakuchi Y."/>
            <person name="Abe K."/>
            <person name="Yokota A."/>
            <person name="Yabe S."/>
        </authorList>
    </citation>
    <scope>NUCLEOTIDE SEQUENCE [LARGE SCALE GENOMIC DNA]</scope>
    <source>
        <strain evidence="2">Uno11</strain>
    </source>
</reference>
<name>A0A402AQ34_9CHLR</name>
<dbReference type="RefSeq" id="WP_126552756.1">
    <property type="nucleotide sequence ID" value="NZ_BIFS01000001.1"/>
</dbReference>
<dbReference type="PANTHER" id="PTHR37816:SF2">
    <property type="entry name" value="DNA TOPOLOGY MODULATION PROTEIN FLAR-RELATED PROTEIN"/>
    <property type="match status" value="1"/>
</dbReference>
<sequence>MLKVHILGGSGSGKTTLAELLSARFHIPSYDLDKIGWKHGMAPLAAYVEEALAIIEQPGWVTEGIYLFWTDALMHEADCIVMMDIPWSVAVWRVLRRHVVKTLNGTNPYATKWLWPLLKGMHSLYDRADLPPTSS</sequence>
<dbReference type="InterPro" id="IPR027417">
    <property type="entry name" value="P-loop_NTPase"/>
</dbReference>
<gene>
    <name evidence="1" type="ORF">KDK_50260</name>
</gene>
<dbReference type="InterPro" id="IPR052922">
    <property type="entry name" value="Cytidylate_Kinase-2"/>
</dbReference>
<dbReference type="SUPFAM" id="SSF52540">
    <property type="entry name" value="P-loop containing nucleoside triphosphate hydrolases"/>
    <property type="match status" value="1"/>
</dbReference>
<proteinExistence type="predicted"/>
<protein>
    <recommendedName>
        <fullName evidence="3">Adenylate kinase</fullName>
    </recommendedName>
</protein>
<evidence type="ECO:0000313" key="1">
    <source>
        <dbReference type="EMBL" id="GCE21226.1"/>
    </source>
</evidence>
<comment type="caution">
    <text evidence="1">The sequence shown here is derived from an EMBL/GenBank/DDBJ whole genome shotgun (WGS) entry which is preliminary data.</text>
</comment>
<dbReference type="EMBL" id="BIFS01000001">
    <property type="protein sequence ID" value="GCE21226.1"/>
    <property type="molecule type" value="Genomic_DNA"/>
</dbReference>
<keyword evidence="2" id="KW-1185">Reference proteome</keyword>
<dbReference type="OrthoDB" id="1201990at2"/>
<dbReference type="PANTHER" id="PTHR37816">
    <property type="entry name" value="YALI0E33011P"/>
    <property type="match status" value="1"/>
</dbReference>
<evidence type="ECO:0000313" key="2">
    <source>
        <dbReference type="Proteomes" id="UP000287188"/>
    </source>
</evidence>
<dbReference type="AlphaFoldDB" id="A0A402AQ34"/>